<organism evidence="2 3">
    <name type="scientific">Oikopleura dioica</name>
    <name type="common">Tunicate</name>
    <dbReference type="NCBI Taxonomy" id="34765"/>
    <lineage>
        <taxon>Eukaryota</taxon>
        <taxon>Metazoa</taxon>
        <taxon>Chordata</taxon>
        <taxon>Tunicata</taxon>
        <taxon>Appendicularia</taxon>
        <taxon>Copelata</taxon>
        <taxon>Oikopleuridae</taxon>
        <taxon>Oikopleura</taxon>
    </lineage>
</organism>
<evidence type="ECO:0000256" key="1">
    <source>
        <dbReference type="SAM" id="SignalP"/>
    </source>
</evidence>
<protein>
    <submittedName>
        <fullName evidence="2">Oidioi.mRNA.OKI2018_I69.PAR.g12836.t1.cds</fullName>
    </submittedName>
</protein>
<evidence type="ECO:0000313" key="2">
    <source>
        <dbReference type="EMBL" id="CAG5091063.1"/>
    </source>
</evidence>
<keyword evidence="3" id="KW-1185">Reference proteome</keyword>
<name>A0ABN7S9M4_OIKDI</name>
<accession>A0ABN7S9M4</accession>
<sequence>MRNFLLLPVFASAAILQETCTNSTKKQSDSEPYSFNFLILLNKLPNSFIISHDGLTQTYPTITGPSNSAKEVAFAVIKNELYIFGGREDNGAGTNKIVKLVDCSFEELSVRSNYYYAEGSAALTIQNGEKALICFGLANHSNKCEEFDTIQATITHSSQFGHRYGHLGYYNGKPTTVSGDGSEVIAFHKVESLSENGWLSLADHPPMSVCHTLTGLESGAMILTGGYYYTDDFISRDSRDIWLLKDNEWTIIGKTKERCSYCSSIRNGQFVYIVSGSDKDFSGGYPIERIEINDDVFVSSEVIGHHSTYSLNPVLYATDSDFCVLEPTTDPVTIKTTSATILESTTDEPITMTIDTTTSSSSKTRSKFLLSTIAFIFSFF</sequence>
<proteinExistence type="predicted"/>
<dbReference type="EMBL" id="OU015568">
    <property type="protein sequence ID" value="CAG5091063.1"/>
    <property type="molecule type" value="Genomic_DNA"/>
</dbReference>
<gene>
    <name evidence="2" type="ORF">OKIOD_LOCUS4394</name>
</gene>
<dbReference type="InterPro" id="IPR015915">
    <property type="entry name" value="Kelch-typ_b-propeller"/>
</dbReference>
<dbReference type="Proteomes" id="UP001158576">
    <property type="component" value="Chromosome PAR"/>
</dbReference>
<keyword evidence="1" id="KW-0732">Signal</keyword>
<feature type="signal peptide" evidence="1">
    <location>
        <begin position="1"/>
        <end position="21"/>
    </location>
</feature>
<dbReference type="Gene3D" id="2.120.10.80">
    <property type="entry name" value="Kelch-type beta propeller"/>
    <property type="match status" value="1"/>
</dbReference>
<feature type="chain" id="PRO_5045555223" evidence="1">
    <location>
        <begin position="22"/>
        <end position="380"/>
    </location>
</feature>
<dbReference type="SUPFAM" id="SSF117281">
    <property type="entry name" value="Kelch motif"/>
    <property type="match status" value="1"/>
</dbReference>
<reference evidence="2 3" key="1">
    <citation type="submission" date="2021-04" db="EMBL/GenBank/DDBJ databases">
        <authorList>
            <person name="Bliznina A."/>
        </authorList>
    </citation>
    <scope>NUCLEOTIDE SEQUENCE [LARGE SCALE GENOMIC DNA]</scope>
</reference>
<evidence type="ECO:0000313" key="3">
    <source>
        <dbReference type="Proteomes" id="UP001158576"/>
    </source>
</evidence>